<feature type="compositionally biased region" description="Basic and acidic residues" evidence="1">
    <location>
        <begin position="54"/>
        <end position="85"/>
    </location>
</feature>
<evidence type="ECO:0000313" key="3">
    <source>
        <dbReference type="Proteomes" id="UP001144323"/>
    </source>
</evidence>
<comment type="caution">
    <text evidence="2">The sequence shown here is derived from an EMBL/GenBank/DDBJ whole genome shotgun (WGS) entry which is preliminary data.</text>
</comment>
<gene>
    <name evidence="2" type="ORF">LMG27198_37070</name>
</gene>
<feature type="region of interest" description="Disordered" evidence="1">
    <location>
        <begin position="1"/>
        <end position="85"/>
    </location>
</feature>
<proteinExistence type="predicted"/>
<protein>
    <submittedName>
        <fullName evidence="2">Uncharacterized protein</fullName>
    </submittedName>
</protein>
<accession>A0A9W6LTG6</accession>
<reference evidence="2" key="1">
    <citation type="journal article" date="2023" name="Int. J. Syst. Evol. Microbiol.">
        <title>Methylocystis iwaonis sp. nov., a type II methane-oxidizing bacterium from surface soil of a rice paddy field in Japan, and emended description of the genus Methylocystis (ex Whittenbury et al. 1970) Bowman et al. 1993.</title>
        <authorList>
            <person name="Kaise H."/>
            <person name="Sawadogo J.B."/>
            <person name="Alam M.S."/>
            <person name="Ueno C."/>
            <person name="Dianou D."/>
            <person name="Shinjo R."/>
            <person name="Asakawa S."/>
        </authorList>
    </citation>
    <scope>NUCLEOTIDE SEQUENCE</scope>
    <source>
        <strain evidence="2">LMG27198</strain>
    </source>
</reference>
<dbReference type="EMBL" id="BSEC01000001">
    <property type="protein sequence ID" value="GLI94715.1"/>
    <property type="molecule type" value="Genomic_DNA"/>
</dbReference>
<name>A0A9W6LTG6_9HYPH</name>
<evidence type="ECO:0000256" key="1">
    <source>
        <dbReference type="SAM" id="MobiDB-lite"/>
    </source>
</evidence>
<organism evidence="2 3">
    <name type="scientific">Methylocystis echinoides</name>
    <dbReference type="NCBI Taxonomy" id="29468"/>
    <lineage>
        <taxon>Bacteria</taxon>
        <taxon>Pseudomonadati</taxon>
        <taxon>Pseudomonadota</taxon>
        <taxon>Alphaproteobacteria</taxon>
        <taxon>Hyphomicrobiales</taxon>
        <taxon>Methylocystaceae</taxon>
        <taxon>Methylocystis</taxon>
    </lineage>
</organism>
<feature type="compositionally biased region" description="Basic and acidic residues" evidence="1">
    <location>
        <begin position="8"/>
        <end position="32"/>
    </location>
</feature>
<dbReference type="Proteomes" id="UP001144323">
    <property type="component" value="Unassembled WGS sequence"/>
</dbReference>
<sequence length="85" mass="9627">MITTPGVDPRDTMRRDAFSPEDREAKRREAARKGYAGSVGSHPKELGGKALKTKQAEDDKHNLEFARPRAIAERRPQRKRCQAEP</sequence>
<dbReference type="AlphaFoldDB" id="A0A9W6LTG6"/>
<evidence type="ECO:0000313" key="2">
    <source>
        <dbReference type="EMBL" id="GLI94715.1"/>
    </source>
</evidence>
<keyword evidence="3" id="KW-1185">Reference proteome</keyword>